<sequence>MHGFLLDMEQFIGIIIDVLLKLVTPLVRLMKWLYSLLPFEINSKRKKPNLGIIENSYKNHTWNVSKNGEREGISINTDWHITNTLPYNLTALNVRLRKPIKVKGSWMAKDTKSKYWGHYDIPQGYTTDVSFTFWLEDYSIKDDSKELSATIEIIDPIGRVHTLKNVKVKPIGSRKSKDQEQLPTENPAQIESPLEKTVVAVLKDEIEQYKVRGRREGQLGSVEWQRGTIEWHTKGETMKFLNKSSSRTLVQSSNSNALVRLYEKSDENDKNTIVEALTMRLNKETEYSDVGYMIFLTLFELGFLEKGLSTALIKLSNDKKHGFSDTLRLLDLLLAFRYEEFDEEDLDITEKIAFSTEEDTFQIKQRVNAIRIMRIE</sequence>
<organism evidence="1 2">
    <name type="scientific">candidate division WWE3 bacterium CG_4_9_14_3_um_filter_39_7</name>
    <dbReference type="NCBI Taxonomy" id="1975080"/>
    <lineage>
        <taxon>Bacteria</taxon>
        <taxon>Katanobacteria</taxon>
    </lineage>
</organism>
<reference evidence="2" key="1">
    <citation type="submission" date="2017-09" db="EMBL/GenBank/DDBJ databases">
        <title>Depth-based differentiation of microbial function through sediment-hosted aquifers and enrichment of novel symbionts in the deep terrestrial subsurface.</title>
        <authorList>
            <person name="Probst A.J."/>
            <person name="Ladd B."/>
            <person name="Jarett J.K."/>
            <person name="Geller-Mcgrath D.E."/>
            <person name="Sieber C.M.K."/>
            <person name="Emerson J.B."/>
            <person name="Anantharaman K."/>
            <person name="Thomas B.C."/>
            <person name="Malmstrom R."/>
            <person name="Stieglmeier M."/>
            <person name="Klingl A."/>
            <person name="Woyke T."/>
            <person name="Ryan C.M."/>
            <person name="Banfield J.F."/>
        </authorList>
    </citation>
    <scope>NUCLEOTIDE SEQUENCE [LARGE SCALE GENOMIC DNA]</scope>
</reference>
<dbReference type="Proteomes" id="UP000231195">
    <property type="component" value="Unassembled WGS sequence"/>
</dbReference>
<dbReference type="EMBL" id="PFWZ01000027">
    <property type="protein sequence ID" value="PJA41154.1"/>
    <property type="molecule type" value="Genomic_DNA"/>
</dbReference>
<name>A0A2M7X4Q2_UNCKA</name>
<evidence type="ECO:0000313" key="2">
    <source>
        <dbReference type="Proteomes" id="UP000231195"/>
    </source>
</evidence>
<dbReference type="AlphaFoldDB" id="A0A2M7X4Q2"/>
<protein>
    <submittedName>
        <fullName evidence="1">Uncharacterized protein</fullName>
    </submittedName>
</protein>
<comment type="caution">
    <text evidence="1">The sequence shown here is derived from an EMBL/GenBank/DDBJ whole genome shotgun (WGS) entry which is preliminary data.</text>
</comment>
<gene>
    <name evidence="1" type="ORF">CO179_00500</name>
</gene>
<proteinExistence type="predicted"/>
<accession>A0A2M7X4Q2</accession>
<evidence type="ECO:0000313" key="1">
    <source>
        <dbReference type="EMBL" id="PJA41154.1"/>
    </source>
</evidence>